<keyword evidence="5" id="KW-1185">Reference proteome</keyword>
<feature type="compositionally biased region" description="Basic residues" evidence="2">
    <location>
        <begin position="72"/>
        <end position="82"/>
    </location>
</feature>
<dbReference type="PANTHER" id="PTHR47784:SF4">
    <property type="entry name" value="ZN(II)2CYS6 TRANSCRIPTION FACTOR (EUROFUNG)"/>
    <property type="match status" value="1"/>
</dbReference>
<protein>
    <recommendedName>
        <fullName evidence="3">Zn(2)-C6 fungal-type domain-containing protein</fullName>
    </recommendedName>
</protein>
<evidence type="ECO:0000313" key="4">
    <source>
        <dbReference type="EMBL" id="KAG9243796.1"/>
    </source>
</evidence>
<dbReference type="AlphaFoldDB" id="A0A9P8CFW5"/>
<reference evidence="4" key="1">
    <citation type="journal article" date="2021" name="IMA Fungus">
        <title>Genomic characterization of three marine fungi, including Emericellopsis atlantica sp. nov. with signatures of a generalist lifestyle and marine biomass degradation.</title>
        <authorList>
            <person name="Hagestad O.C."/>
            <person name="Hou L."/>
            <person name="Andersen J.H."/>
            <person name="Hansen E.H."/>
            <person name="Altermark B."/>
            <person name="Li C."/>
            <person name="Kuhnert E."/>
            <person name="Cox R.J."/>
            <person name="Crous P.W."/>
            <person name="Spatafora J.W."/>
            <person name="Lail K."/>
            <person name="Amirebrahimi M."/>
            <person name="Lipzen A."/>
            <person name="Pangilinan J."/>
            <person name="Andreopoulos W."/>
            <person name="Hayes R.D."/>
            <person name="Ng V."/>
            <person name="Grigoriev I.V."/>
            <person name="Jackson S.A."/>
            <person name="Sutton T.D.S."/>
            <person name="Dobson A.D.W."/>
            <person name="Rama T."/>
        </authorList>
    </citation>
    <scope>NUCLEOTIDE SEQUENCE</scope>
    <source>
        <strain evidence="4">TRa3180A</strain>
    </source>
</reference>
<dbReference type="Pfam" id="PF00172">
    <property type="entry name" value="Zn_clus"/>
    <property type="match status" value="1"/>
</dbReference>
<accession>A0A9P8CFW5</accession>
<keyword evidence="1" id="KW-0539">Nucleus</keyword>
<dbReference type="Pfam" id="PF11951">
    <property type="entry name" value="Fungal_trans_2"/>
    <property type="match status" value="1"/>
</dbReference>
<organism evidence="4 5">
    <name type="scientific">Calycina marina</name>
    <dbReference type="NCBI Taxonomy" id="1763456"/>
    <lineage>
        <taxon>Eukaryota</taxon>
        <taxon>Fungi</taxon>
        <taxon>Dikarya</taxon>
        <taxon>Ascomycota</taxon>
        <taxon>Pezizomycotina</taxon>
        <taxon>Leotiomycetes</taxon>
        <taxon>Helotiales</taxon>
        <taxon>Pezizellaceae</taxon>
        <taxon>Calycina</taxon>
    </lineage>
</organism>
<dbReference type="InterPro" id="IPR036864">
    <property type="entry name" value="Zn2-C6_fun-type_DNA-bd_sf"/>
</dbReference>
<dbReference type="InterPro" id="IPR021858">
    <property type="entry name" value="Fun_TF"/>
</dbReference>
<feature type="domain" description="Zn(2)-C6 fungal-type" evidence="3">
    <location>
        <begin position="84"/>
        <end position="114"/>
    </location>
</feature>
<proteinExistence type="predicted"/>
<evidence type="ECO:0000313" key="5">
    <source>
        <dbReference type="Proteomes" id="UP000887226"/>
    </source>
</evidence>
<dbReference type="GO" id="GO:0001228">
    <property type="term" value="F:DNA-binding transcription activator activity, RNA polymerase II-specific"/>
    <property type="evidence" value="ECO:0007669"/>
    <property type="project" value="TreeGrafter"/>
</dbReference>
<dbReference type="SUPFAM" id="SSF57701">
    <property type="entry name" value="Zn2/Cys6 DNA-binding domain"/>
    <property type="match status" value="1"/>
</dbReference>
<gene>
    <name evidence="4" type="ORF">BJ878DRAFT_442629</name>
</gene>
<dbReference type="InterPro" id="IPR001138">
    <property type="entry name" value="Zn2Cys6_DnaBD"/>
</dbReference>
<dbReference type="Proteomes" id="UP000887226">
    <property type="component" value="Unassembled WGS sequence"/>
</dbReference>
<comment type="caution">
    <text evidence="4">The sequence shown here is derived from an EMBL/GenBank/DDBJ whole genome shotgun (WGS) entry which is preliminary data.</text>
</comment>
<dbReference type="PROSITE" id="PS50048">
    <property type="entry name" value="ZN2_CY6_FUNGAL_2"/>
    <property type="match status" value="1"/>
</dbReference>
<dbReference type="PROSITE" id="PS00463">
    <property type="entry name" value="ZN2_CY6_FUNGAL_1"/>
    <property type="match status" value="1"/>
</dbReference>
<sequence>MDNTQGDSNQIVFDSALLGSSSTNTGTPSSSNSHDVSSPAPNTTTTTTTTTATTTIPTLTNVGSGRTPHAVGKPRRPHHKSRTGCMQCKQRKVKCDETKPMCKKCRNHNQSCSYLQTHPMKRGPPTVQSMLASPSPTSSTPNSAIPYLPQHSSSSSSQPRQPANFTMLDLEILHHWTTRSVESFVDFDSCVDLFRITVVDMGLEYPFLMHEILALTALHMSKVRPHKATIYQLAARTHLDAGLAMFQPEMANLNAQNCHACWAFSTMVFTHMWASQDPGKPSQLFFAPPVNIFEDTDQTQHVKWIQLHRGSLKMLRDLFPSLREGPLLPLFEPWKGMDPVAKSPLSPDEVGPLTELSNAWANSHRDQAYKDILSAAAASLCRVFSLLTYNPKISKLSAVMSWFSNISDEFLKMLEDKHPEALLIVAYYCVALKRADNMWWVREKPENLLRTVMTELLASTQATQAKQAWDRWMEWPKSQVLPGGSGPTCRNIGAGSRFGKVMK</sequence>
<feature type="region of interest" description="Disordered" evidence="2">
    <location>
        <begin position="18"/>
        <end position="90"/>
    </location>
</feature>
<evidence type="ECO:0000256" key="1">
    <source>
        <dbReference type="ARBA" id="ARBA00023242"/>
    </source>
</evidence>
<name>A0A9P8CFW5_9HELO</name>
<dbReference type="Gene3D" id="4.10.240.10">
    <property type="entry name" value="Zn(2)-C6 fungal-type DNA-binding domain"/>
    <property type="match status" value="1"/>
</dbReference>
<feature type="compositionally biased region" description="Low complexity" evidence="2">
    <location>
        <begin position="19"/>
        <end position="60"/>
    </location>
</feature>
<dbReference type="GO" id="GO:0008270">
    <property type="term" value="F:zinc ion binding"/>
    <property type="evidence" value="ECO:0007669"/>
    <property type="project" value="InterPro"/>
</dbReference>
<feature type="region of interest" description="Disordered" evidence="2">
    <location>
        <begin position="115"/>
        <end position="161"/>
    </location>
</feature>
<dbReference type="PANTHER" id="PTHR47784">
    <property type="entry name" value="STEROL UPTAKE CONTROL PROTEIN 2"/>
    <property type="match status" value="1"/>
</dbReference>
<evidence type="ECO:0000256" key="2">
    <source>
        <dbReference type="SAM" id="MobiDB-lite"/>
    </source>
</evidence>
<dbReference type="EMBL" id="MU253950">
    <property type="protein sequence ID" value="KAG9243796.1"/>
    <property type="molecule type" value="Genomic_DNA"/>
</dbReference>
<dbReference type="OrthoDB" id="5386330at2759"/>
<dbReference type="InterPro" id="IPR053157">
    <property type="entry name" value="Sterol_Uptake_Regulator"/>
</dbReference>
<dbReference type="CDD" id="cd00067">
    <property type="entry name" value="GAL4"/>
    <property type="match status" value="1"/>
</dbReference>
<evidence type="ECO:0000259" key="3">
    <source>
        <dbReference type="PROSITE" id="PS50048"/>
    </source>
</evidence>
<dbReference type="SMART" id="SM00066">
    <property type="entry name" value="GAL4"/>
    <property type="match status" value="1"/>
</dbReference>
<feature type="compositionally biased region" description="Low complexity" evidence="2">
    <location>
        <begin position="133"/>
        <end position="143"/>
    </location>
</feature>